<dbReference type="AlphaFoldDB" id="A0A9D1HXW3"/>
<evidence type="ECO:0000256" key="1">
    <source>
        <dbReference type="ARBA" id="ARBA00008891"/>
    </source>
</evidence>
<dbReference type="Gene3D" id="2.160.20.10">
    <property type="entry name" value="Single-stranded right-handed beta-helix, Pectin lyase-like"/>
    <property type="match status" value="1"/>
</dbReference>
<dbReference type="GO" id="GO:0009279">
    <property type="term" value="C:cell outer membrane"/>
    <property type="evidence" value="ECO:0007669"/>
    <property type="project" value="TreeGrafter"/>
</dbReference>
<comment type="caution">
    <text evidence="5">The sequence shown here is derived from an EMBL/GenBank/DDBJ whole genome shotgun (WGS) entry which is preliminary data.</text>
</comment>
<keyword evidence="2" id="KW-0378">Hydrolase</keyword>
<dbReference type="PANTHER" id="PTHR31321">
    <property type="entry name" value="ACYL-COA THIOESTER HYDROLASE YBHC-RELATED"/>
    <property type="match status" value="1"/>
</dbReference>
<comment type="similarity">
    <text evidence="1">Belongs to the pectinesterase family.</text>
</comment>
<dbReference type="GO" id="GO:0030599">
    <property type="term" value="F:pectinesterase activity"/>
    <property type="evidence" value="ECO:0007669"/>
    <property type="project" value="InterPro"/>
</dbReference>
<evidence type="ECO:0000259" key="4">
    <source>
        <dbReference type="Pfam" id="PF01095"/>
    </source>
</evidence>
<name>A0A9D1HXW3_9ACTN</name>
<protein>
    <recommendedName>
        <fullName evidence="4">Pectinesterase catalytic domain-containing protein</fullName>
    </recommendedName>
</protein>
<evidence type="ECO:0000313" key="5">
    <source>
        <dbReference type="EMBL" id="HIU23320.1"/>
    </source>
</evidence>
<feature type="domain" description="Pectinesterase catalytic" evidence="4">
    <location>
        <begin position="340"/>
        <end position="496"/>
    </location>
</feature>
<reference evidence="5" key="2">
    <citation type="journal article" date="2021" name="PeerJ">
        <title>Extensive microbial diversity within the chicken gut microbiome revealed by metagenomics and culture.</title>
        <authorList>
            <person name="Gilroy R."/>
            <person name="Ravi A."/>
            <person name="Getino M."/>
            <person name="Pursley I."/>
            <person name="Horton D.L."/>
            <person name="Alikhan N.F."/>
            <person name="Baker D."/>
            <person name="Gharbi K."/>
            <person name="Hall N."/>
            <person name="Watson M."/>
            <person name="Adriaenssens E.M."/>
            <person name="Foster-Nyarko E."/>
            <person name="Jarju S."/>
            <person name="Secka A."/>
            <person name="Antonio M."/>
            <person name="Oren A."/>
            <person name="Chaudhuri R.R."/>
            <person name="La Ragione R."/>
            <person name="Hildebrand F."/>
            <person name="Pallen M.J."/>
        </authorList>
    </citation>
    <scope>NUCLEOTIDE SEQUENCE</scope>
    <source>
        <strain evidence="5">ChiHjej12B11-29160</strain>
    </source>
</reference>
<gene>
    <name evidence="5" type="ORF">IAD17_00090</name>
</gene>
<sequence>MPGVSCACDGKDIQGKVSGKSISFEIPESGGDINLTFNSNSYLFSMSLTYIVPFPGDPTDVAVKDTTWDLSNLSETGQSFQDIGIQRGEVDGLKIDASGSEAKFDPREGDTQVNANTVIYVPIAQSAYGATLTISGQGGSVTVKVDDKDVSFNTPIDLSTTENAHYVAISFGGSGSSFITALSVDYAEDTSTYPGTPDVSATDTTWDLTGTDADAIQNARGDYENLRIDALSGKFDPRESNTQVNPGTVIYVPIAADAQGAILRIEGNNNGNLDITLDDSLLGGNIEHESVSLGRDIAIDATNTHYVALTFSGGNGNSPSCYLSSISVDYGSDKTESYHVVTVGTNGDYQTINEALADNDSSLKDHLVLSIAPGSYNERVIIDKEGVIFQNADETNEHPVIIHAAYYSSNTWDTDGTYLPQDKFDLGTNECATVLVRASGKGFSARGITFQNDYNLEGYGHTGEDDQTPAVAFCSNADKIDFVDCSFIGRQDTLYLMGGG</sequence>
<dbReference type="Pfam" id="PF01095">
    <property type="entry name" value="Pectinesterase"/>
    <property type="match status" value="1"/>
</dbReference>
<dbReference type="InterPro" id="IPR012334">
    <property type="entry name" value="Pectin_lyas_fold"/>
</dbReference>
<dbReference type="InterPro" id="IPR011050">
    <property type="entry name" value="Pectin_lyase_fold/virulence"/>
</dbReference>
<dbReference type="PANTHER" id="PTHR31321:SF57">
    <property type="entry name" value="PECTINESTERASE 53-RELATED"/>
    <property type="match status" value="1"/>
</dbReference>
<dbReference type="GO" id="GO:0042545">
    <property type="term" value="P:cell wall modification"/>
    <property type="evidence" value="ECO:0007669"/>
    <property type="project" value="InterPro"/>
</dbReference>
<keyword evidence="3" id="KW-0063">Aspartyl esterase</keyword>
<dbReference type="SUPFAM" id="SSF51126">
    <property type="entry name" value="Pectin lyase-like"/>
    <property type="match status" value="1"/>
</dbReference>
<evidence type="ECO:0000313" key="6">
    <source>
        <dbReference type="Proteomes" id="UP000824078"/>
    </source>
</evidence>
<evidence type="ECO:0000256" key="3">
    <source>
        <dbReference type="ARBA" id="ARBA00023085"/>
    </source>
</evidence>
<dbReference type="EMBL" id="DVMQ01000001">
    <property type="protein sequence ID" value="HIU23320.1"/>
    <property type="molecule type" value="Genomic_DNA"/>
</dbReference>
<organism evidence="5 6">
    <name type="scientific">Candidatus Coprovicinus avistercoris</name>
    <dbReference type="NCBI Taxonomy" id="2840754"/>
    <lineage>
        <taxon>Bacteria</taxon>
        <taxon>Bacillati</taxon>
        <taxon>Actinomycetota</taxon>
        <taxon>Coriobacteriia</taxon>
        <taxon>Coriobacteriales</taxon>
        <taxon>Coriobacteriaceae</taxon>
        <taxon>Coriobacteriaceae incertae sedis</taxon>
        <taxon>Candidatus Coprovicinus</taxon>
    </lineage>
</organism>
<accession>A0A9D1HXW3</accession>
<dbReference type="Proteomes" id="UP000824078">
    <property type="component" value="Unassembled WGS sequence"/>
</dbReference>
<dbReference type="InterPro" id="IPR000070">
    <property type="entry name" value="Pectinesterase_cat"/>
</dbReference>
<proteinExistence type="inferred from homology"/>
<reference evidence="5" key="1">
    <citation type="submission" date="2020-10" db="EMBL/GenBank/DDBJ databases">
        <authorList>
            <person name="Gilroy R."/>
        </authorList>
    </citation>
    <scope>NUCLEOTIDE SEQUENCE</scope>
    <source>
        <strain evidence="5">ChiHjej12B11-29160</strain>
    </source>
</reference>
<evidence type="ECO:0000256" key="2">
    <source>
        <dbReference type="ARBA" id="ARBA00022801"/>
    </source>
</evidence>